<dbReference type="Gene3D" id="3.30.2130.30">
    <property type="match status" value="1"/>
</dbReference>
<dbReference type="RefSeq" id="WP_349217839.1">
    <property type="nucleotide sequence ID" value="NZ_JBBMFD010000001.1"/>
</dbReference>
<keyword evidence="3" id="KW-0694">RNA-binding</keyword>
<name>A0ABV1DX15_9FIRM</name>
<keyword evidence="2" id="KW-0808">Transferase</keyword>
<dbReference type="PROSITE" id="PS51165">
    <property type="entry name" value="THUMP"/>
    <property type="match status" value="1"/>
</dbReference>
<evidence type="ECO:0000259" key="4">
    <source>
        <dbReference type="PROSITE" id="PS51165"/>
    </source>
</evidence>
<dbReference type="GO" id="GO:0032259">
    <property type="term" value="P:methylation"/>
    <property type="evidence" value="ECO:0007669"/>
    <property type="project" value="UniProtKB-KW"/>
</dbReference>
<protein>
    <submittedName>
        <fullName evidence="5">Class I SAM-dependent RNA methyltransferase</fullName>
    </submittedName>
</protein>
<dbReference type="InterPro" id="IPR029063">
    <property type="entry name" value="SAM-dependent_MTases_sf"/>
</dbReference>
<dbReference type="Gene3D" id="3.40.50.150">
    <property type="entry name" value="Vaccinia Virus protein VP39"/>
    <property type="match status" value="1"/>
</dbReference>
<feature type="domain" description="THUMP" evidence="4">
    <location>
        <begin position="45"/>
        <end position="155"/>
    </location>
</feature>
<keyword evidence="6" id="KW-1185">Reference proteome</keyword>
<dbReference type="InterPro" id="IPR004114">
    <property type="entry name" value="THUMP_dom"/>
</dbReference>
<evidence type="ECO:0000313" key="6">
    <source>
        <dbReference type="Proteomes" id="UP001489509"/>
    </source>
</evidence>
<reference evidence="5 6" key="1">
    <citation type="submission" date="2024-03" db="EMBL/GenBank/DDBJ databases">
        <title>Human intestinal bacterial collection.</title>
        <authorList>
            <person name="Pauvert C."/>
            <person name="Hitch T.C.A."/>
            <person name="Clavel T."/>
        </authorList>
    </citation>
    <scope>NUCLEOTIDE SEQUENCE [LARGE SCALE GENOMIC DNA]</scope>
    <source>
        <strain evidence="5 6">CLA-JM-H44</strain>
    </source>
</reference>
<evidence type="ECO:0000256" key="1">
    <source>
        <dbReference type="ARBA" id="ARBA00022603"/>
    </source>
</evidence>
<dbReference type="Pfam" id="PF02926">
    <property type="entry name" value="THUMP"/>
    <property type="match status" value="1"/>
</dbReference>
<dbReference type="InterPro" id="IPR054170">
    <property type="entry name" value="RlmL_1st"/>
</dbReference>
<dbReference type="InterPro" id="IPR053943">
    <property type="entry name" value="RlmKL-like_Mtase_CS"/>
</dbReference>
<dbReference type="GO" id="GO:0008168">
    <property type="term" value="F:methyltransferase activity"/>
    <property type="evidence" value="ECO:0007669"/>
    <property type="project" value="UniProtKB-KW"/>
</dbReference>
<dbReference type="CDD" id="cd02440">
    <property type="entry name" value="AdoMet_MTases"/>
    <property type="match status" value="1"/>
</dbReference>
<dbReference type="SUPFAM" id="SSF53335">
    <property type="entry name" value="S-adenosyl-L-methionine-dependent methyltransferases"/>
    <property type="match status" value="1"/>
</dbReference>
<dbReference type="Pfam" id="PF01170">
    <property type="entry name" value="UPF0020"/>
    <property type="match status" value="1"/>
</dbReference>
<dbReference type="EMBL" id="JBBMFD010000001">
    <property type="protein sequence ID" value="MEQ2439581.1"/>
    <property type="molecule type" value="Genomic_DNA"/>
</dbReference>
<evidence type="ECO:0000256" key="2">
    <source>
        <dbReference type="ARBA" id="ARBA00022679"/>
    </source>
</evidence>
<dbReference type="Pfam" id="PF22020">
    <property type="entry name" value="RlmL_1st"/>
    <property type="match status" value="1"/>
</dbReference>
<comment type="caution">
    <text evidence="5">The sequence shown here is derived from an EMBL/GenBank/DDBJ whole genome shotgun (WGS) entry which is preliminary data.</text>
</comment>
<dbReference type="PANTHER" id="PTHR47313:SF1">
    <property type="entry name" value="RIBOSOMAL RNA LARGE SUBUNIT METHYLTRANSFERASE K_L"/>
    <property type="match status" value="1"/>
</dbReference>
<dbReference type="CDD" id="cd11715">
    <property type="entry name" value="THUMP_AdoMetMT"/>
    <property type="match status" value="1"/>
</dbReference>
<dbReference type="Proteomes" id="UP001489509">
    <property type="component" value="Unassembled WGS sequence"/>
</dbReference>
<accession>A0ABV1DX15</accession>
<dbReference type="PROSITE" id="PS01261">
    <property type="entry name" value="UPF0020"/>
    <property type="match status" value="1"/>
</dbReference>
<dbReference type="SMART" id="SM00981">
    <property type="entry name" value="THUMP"/>
    <property type="match status" value="1"/>
</dbReference>
<organism evidence="5 6">
    <name type="scientific">Solibaculum intestinale</name>
    <dbReference type="NCBI Taxonomy" id="3133165"/>
    <lineage>
        <taxon>Bacteria</taxon>
        <taxon>Bacillati</taxon>
        <taxon>Bacillota</taxon>
        <taxon>Clostridia</taxon>
        <taxon>Eubacteriales</taxon>
        <taxon>Oscillospiraceae</taxon>
        <taxon>Solibaculum</taxon>
    </lineage>
</organism>
<evidence type="ECO:0000313" key="5">
    <source>
        <dbReference type="EMBL" id="MEQ2439581.1"/>
    </source>
</evidence>
<sequence length="372" mass="42372">MDSIRMSAPCLFGIEGVLADELRRMGASEVTPDTGKVLFSGDEAMLARANLSSRFAERIQVQLGEFPARTFEELFEGVKALPWERWIGKQDAFPVKGWSLNSKLHSVPDCQAIVKKAAVERLKSAYRLPWFEETGPVHQIQFSILKDRASVLLDTSGEGLHKRGYRPRANEAPIKETLAAAMADLARVRGYSRVIDPFCGSGTLLIESALIAMRIAPGLNRTFAAEKWSAIPQKVWQEERQYAMSRIIRDNEFEAVGYDIDEHALELTRLNAKRAGVDSRIRVEKRDIRDFSDDGEKATILCNPPYGERLLDVKEAETLYREMGKVFARKEKFGYYIISPHEDFEALFGRKADKRRKLYNGMIKCQLYMYFK</sequence>
<dbReference type="PANTHER" id="PTHR47313">
    <property type="entry name" value="RIBOSOMAL RNA LARGE SUBUNIT METHYLTRANSFERASE K/L"/>
    <property type="match status" value="1"/>
</dbReference>
<evidence type="ECO:0000256" key="3">
    <source>
        <dbReference type="PROSITE-ProRule" id="PRU00529"/>
    </source>
</evidence>
<gene>
    <name evidence="5" type="ORF">WMO26_01920</name>
</gene>
<dbReference type="InterPro" id="IPR000241">
    <property type="entry name" value="RlmKL-like_Mtase"/>
</dbReference>
<proteinExistence type="predicted"/>
<keyword evidence="1 5" id="KW-0489">Methyltransferase</keyword>